<organism evidence="1">
    <name type="scientific">Kuenenia stuttgartiensis</name>
    <dbReference type="NCBI Taxonomy" id="174633"/>
    <lineage>
        <taxon>Bacteria</taxon>
        <taxon>Pseudomonadati</taxon>
        <taxon>Planctomycetota</taxon>
        <taxon>Candidatus Brocadiia</taxon>
        <taxon>Candidatus Brocadiales</taxon>
        <taxon>Candidatus Brocadiaceae</taxon>
        <taxon>Candidatus Kuenenia</taxon>
    </lineage>
</organism>
<protein>
    <submittedName>
        <fullName evidence="1">Uncharacterized protein</fullName>
    </submittedName>
</protein>
<sequence>MFSFKRVLYSVFIQNYYRRVLMKRGQYLICFHYMSKFILKVNSINRKNNCILFLEQISLILFG</sequence>
<dbReference type="EMBL" id="CP049055">
    <property type="protein sequence ID" value="QII09653.1"/>
    <property type="molecule type" value="Genomic_DNA"/>
</dbReference>
<evidence type="ECO:0000313" key="2">
    <source>
        <dbReference type="EMBL" id="QII09653.1"/>
    </source>
</evidence>
<reference evidence="1" key="2">
    <citation type="submission" date="2006-01" db="EMBL/GenBank/DDBJ databases">
        <authorList>
            <person name="Genoscope"/>
        </authorList>
    </citation>
    <scope>NUCLEOTIDE SEQUENCE</scope>
</reference>
<evidence type="ECO:0000313" key="3">
    <source>
        <dbReference type="Proteomes" id="UP000501926"/>
    </source>
</evidence>
<name>Q1PY44_KUEST</name>
<dbReference type="AlphaFoldDB" id="Q1PY44"/>
<gene>
    <name evidence="2" type="ORF">KsCSTR_02730</name>
    <name evidence="1" type="ORF">kustd2213</name>
</gene>
<dbReference type="EMBL" id="CT573072">
    <property type="protein sequence ID" value="CAJ72958.1"/>
    <property type="molecule type" value="Genomic_DNA"/>
</dbReference>
<dbReference type="Proteomes" id="UP000501926">
    <property type="component" value="Chromosome"/>
</dbReference>
<accession>Q1PY44</accession>
<reference evidence="2 3" key="3">
    <citation type="submission" date="2020-02" db="EMBL/GenBank/DDBJ databases">
        <title>Newly sequenced genome of strain CSTR1 showed variability in Candidatus Kuenenia stuttgartiensis genomes.</title>
        <authorList>
            <person name="Ding C."/>
            <person name="Adrian L."/>
        </authorList>
    </citation>
    <scope>NUCLEOTIDE SEQUENCE [LARGE SCALE GENOMIC DNA]</scope>
    <source>
        <strain evidence="2 3">CSTR1</strain>
    </source>
</reference>
<evidence type="ECO:0000313" key="1">
    <source>
        <dbReference type="EMBL" id="CAJ72958.1"/>
    </source>
</evidence>
<proteinExistence type="predicted"/>
<reference evidence="1" key="1">
    <citation type="journal article" date="2006" name="Nature">
        <title>Deciphering the evolution and metabolism of an anammox bacterium from a community genome.</title>
        <authorList>
            <person name="Strous M."/>
            <person name="Pelletier E."/>
            <person name="Mangenot S."/>
            <person name="Rattei T."/>
            <person name="Lehner A."/>
            <person name="Taylor M.W."/>
            <person name="Horn M."/>
            <person name="Daims H."/>
            <person name="Bartol-Mavel D."/>
            <person name="Wincker P."/>
            <person name="Barbe V."/>
            <person name="Fonknechten N."/>
            <person name="Vallenet D."/>
            <person name="Segurens B."/>
            <person name="Schenowitz-Truong C."/>
            <person name="Medigue C."/>
            <person name="Collingro A."/>
            <person name="Snel B."/>
            <person name="Dutilh B.E."/>
            <person name="OpDenCamp H.J.M."/>
            <person name="vanDerDrift C."/>
            <person name="Cirpus I."/>
            <person name="vanDePas-Schoonen K.T."/>
            <person name="Harhangi H.R."/>
            <person name="vanNiftrik L."/>
            <person name="Schmid M."/>
            <person name="Keltjens J."/>
            <person name="vanDeVossenberg J."/>
            <person name="Kartal B."/>
            <person name="Meier H."/>
            <person name="Frishman D."/>
            <person name="Huynen M.A."/>
            <person name="Mewes H."/>
            <person name="Weissenbach J."/>
            <person name="Jetten M.S.M."/>
            <person name="Wagner M."/>
            <person name="LePaslier D."/>
        </authorList>
    </citation>
    <scope>NUCLEOTIDE SEQUENCE</scope>
</reference>